<dbReference type="RefSeq" id="WP_357788888.1">
    <property type="nucleotide sequence ID" value="NZ_JBFAKC010000019.1"/>
</dbReference>
<evidence type="ECO:0000313" key="5">
    <source>
        <dbReference type="Proteomes" id="UP001551695"/>
    </source>
</evidence>
<evidence type="ECO:0000259" key="3">
    <source>
        <dbReference type="Pfam" id="PF07859"/>
    </source>
</evidence>
<proteinExistence type="inferred from homology"/>
<dbReference type="PROSITE" id="PS01173">
    <property type="entry name" value="LIPASE_GDXG_HIS"/>
    <property type="match status" value="1"/>
</dbReference>
<reference evidence="4 5" key="1">
    <citation type="submission" date="2024-06" db="EMBL/GenBank/DDBJ databases">
        <title>The Natural Products Discovery Center: Release of the First 8490 Sequenced Strains for Exploring Actinobacteria Biosynthetic Diversity.</title>
        <authorList>
            <person name="Kalkreuter E."/>
            <person name="Kautsar S.A."/>
            <person name="Yang D."/>
            <person name="Bader C.D."/>
            <person name="Teijaro C.N."/>
            <person name="Fluegel L."/>
            <person name="Davis C.M."/>
            <person name="Simpson J.R."/>
            <person name="Lauterbach L."/>
            <person name="Steele A.D."/>
            <person name="Gui C."/>
            <person name="Meng S."/>
            <person name="Li G."/>
            <person name="Viehrig K."/>
            <person name="Ye F."/>
            <person name="Su P."/>
            <person name="Kiefer A.F."/>
            <person name="Nichols A."/>
            <person name="Cepeda A.J."/>
            <person name="Yan W."/>
            <person name="Fan B."/>
            <person name="Jiang Y."/>
            <person name="Adhikari A."/>
            <person name="Zheng C.-J."/>
            <person name="Schuster L."/>
            <person name="Cowan T.M."/>
            <person name="Smanski M.J."/>
            <person name="Chevrette M.G."/>
            <person name="De Carvalho L.P.S."/>
            <person name="Shen B."/>
        </authorList>
    </citation>
    <scope>NUCLEOTIDE SEQUENCE [LARGE SCALE GENOMIC DNA]</scope>
    <source>
        <strain evidence="4 5">NPDC050403</strain>
    </source>
</reference>
<feature type="domain" description="Alpha/beta hydrolase fold-3" evidence="3">
    <location>
        <begin position="121"/>
        <end position="327"/>
    </location>
</feature>
<gene>
    <name evidence="4" type="ORF">AB0I48_31470</name>
</gene>
<protein>
    <submittedName>
        <fullName evidence="4">Alpha/beta hydrolase</fullName>
    </submittedName>
</protein>
<keyword evidence="5" id="KW-1185">Reference proteome</keyword>
<dbReference type="InterPro" id="IPR002168">
    <property type="entry name" value="Lipase_GDXG_HIS_AS"/>
</dbReference>
<evidence type="ECO:0000256" key="2">
    <source>
        <dbReference type="ARBA" id="ARBA00022801"/>
    </source>
</evidence>
<comment type="similarity">
    <text evidence="1">Belongs to the 'GDXG' lipolytic enzyme family.</text>
</comment>
<evidence type="ECO:0000256" key="1">
    <source>
        <dbReference type="ARBA" id="ARBA00010515"/>
    </source>
</evidence>
<dbReference type="InterPro" id="IPR013094">
    <property type="entry name" value="AB_hydrolase_3"/>
</dbReference>
<dbReference type="PANTHER" id="PTHR48081:SF8">
    <property type="entry name" value="ALPHA_BETA HYDROLASE FOLD-3 DOMAIN-CONTAINING PROTEIN-RELATED"/>
    <property type="match status" value="1"/>
</dbReference>
<dbReference type="PANTHER" id="PTHR48081">
    <property type="entry name" value="AB HYDROLASE SUPERFAMILY PROTEIN C4A8.06C"/>
    <property type="match status" value="1"/>
</dbReference>
<dbReference type="SUPFAM" id="SSF53474">
    <property type="entry name" value="alpha/beta-Hydrolases"/>
    <property type="match status" value="1"/>
</dbReference>
<accession>A0ABV3G323</accession>
<keyword evidence="2 4" id="KW-0378">Hydrolase</keyword>
<dbReference type="Pfam" id="PF07859">
    <property type="entry name" value="Abhydrolase_3"/>
    <property type="match status" value="1"/>
</dbReference>
<evidence type="ECO:0000313" key="4">
    <source>
        <dbReference type="EMBL" id="MEV0712089.1"/>
    </source>
</evidence>
<organism evidence="4 5">
    <name type="scientific">Nocardia aurea</name>
    <dbReference type="NCBI Taxonomy" id="2144174"/>
    <lineage>
        <taxon>Bacteria</taxon>
        <taxon>Bacillati</taxon>
        <taxon>Actinomycetota</taxon>
        <taxon>Actinomycetes</taxon>
        <taxon>Mycobacteriales</taxon>
        <taxon>Nocardiaceae</taxon>
        <taxon>Nocardia</taxon>
    </lineage>
</organism>
<name>A0ABV3G323_9NOCA</name>
<dbReference type="GO" id="GO:0016787">
    <property type="term" value="F:hydrolase activity"/>
    <property type="evidence" value="ECO:0007669"/>
    <property type="project" value="UniProtKB-KW"/>
</dbReference>
<dbReference type="InterPro" id="IPR029058">
    <property type="entry name" value="AB_hydrolase_fold"/>
</dbReference>
<dbReference type="EMBL" id="JBFAKC010000019">
    <property type="protein sequence ID" value="MEV0712089.1"/>
    <property type="molecule type" value="Genomic_DNA"/>
</dbReference>
<comment type="caution">
    <text evidence="4">The sequence shown here is derived from an EMBL/GenBank/DDBJ whole genome shotgun (WGS) entry which is preliminary data.</text>
</comment>
<sequence length="359" mass="38405">MTAESFVPPAGVGTRVAVAAVRGLLRLPRAVKRAIAGPVLVRDGRELDLDAHLIMRLTRVFARPGTDQVRDPARRRAQALRMSAIGAGYRAVVDVTETTVAGAAGPLKARVYDPDHADTVLVYFHGGGWVIGDLDTHDGFCRTLARRGGIRIVAVDYRLAPEHPYPAAVEDAESAFRDIVGRASEFGVAPERVAVGGDSAGGYLAAMLCQRVLADGGPNPLLQLLIYPPTELTGKSESRATFAEGFALTRHDIDFYDNCFLAPEIDRARPDVSPFYAESTAGLPPAVVVTAGFDPLRDEGEAYAERLRVDGVPVVLRRFDGYMHAFVNNALAFGAAVEEIAELLADAVPAESRDTAAES</sequence>
<dbReference type="Proteomes" id="UP001551695">
    <property type="component" value="Unassembled WGS sequence"/>
</dbReference>
<dbReference type="InterPro" id="IPR050300">
    <property type="entry name" value="GDXG_lipolytic_enzyme"/>
</dbReference>
<dbReference type="Gene3D" id="3.40.50.1820">
    <property type="entry name" value="alpha/beta hydrolase"/>
    <property type="match status" value="1"/>
</dbReference>